<dbReference type="InterPro" id="IPR036273">
    <property type="entry name" value="CRAL/TRIO_N_dom_sf"/>
</dbReference>
<gene>
    <name evidence="2" type="ORF">BDFB_014068</name>
</gene>
<sequence>MKTSDLFPVDANVVTEMLKLFDRTEETLMEDVIYLKKWMEAQPHLPEILDEHRIRNFLTLNKCSIEKTKQKIDMYYTIRSLIPDMFENINPKHPNMEQLLDIIYWTPLPQLTKEMYRVYILKVRNKGLIEKLEPRNTTAHIFNMQEIRMAEDYILGDVIICDMDGLTMTYLIKLTPMFLAKIVAIYEKVYSLPMKRLYIINSYSFINKILSVMKTLLKPKLFQRIYVCEDMRLLRENIPKEMLPKDYGGDEKSCEELQELVRVKLGEYKDRFNQLDKIRVDERLRAEKLENDEILGFHGNFKKLNVD</sequence>
<dbReference type="AlphaFoldDB" id="A0A482VMU8"/>
<dbReference type="Gene3D" id="3.40.525.10">
    <property type="entry name" value="CRAL-TRIO lipid binding domain"/>
    <property type="match status" value="1"/>
</dbReference>
<dbReference type="OrthoDB" id="6575879at2759"/>
<dbReference type="SMART" id="SM00516">
    <property type="entry name" value="SEC14"/>
    <property type="match status" value="1"/>
</dbReference>
<dbReference type="InterPro" id="IPR001251">
    <property type="entry name" value="CRAL-TRIO_dom"/>
</dbReference>
<dbReference type="CDD" id="cd00170">
    <property type="entry name" value="SEC14"/>
    <property type="match status" value="1"/>
</dbReference>
<dbReference type="EMBL" id="QDEB01083696">
    <property type="protein sequence ID" value="RZC34023.1"/>
    <property type="molecule type" value="Genomic_DNA"/>
</dbReference>
<dbReference type="Gene3D" id="1.20.5.1200">
    <property type="entry name" value="Alpha-tocopherol transfer"/>
    <property type="match status" value="1"/>
</dbReference>
<dbReference type="SUPFAM" id="SSF46938">
    <property type="entry name" value="CRAL/TRIO N-terminal domain"/>
    <property type="match status" value="1"/>
</dbReference>
<dbReference type="Proteomes" id="UP000292052">
    <property type="component" value="Unassembled WGS sequence"/>
</dbReference>
<dbReference type="PROSITE" id="PS50191">
    <property type="entry name" value="CRAL_TRIO"/>
    <property type="match status" value="1"/>
</dbReference>
<proteinExistence type="predicted"/>
<evidence type="ECO:0000259" key="1">
    <source>
        <dbReference type="PROSITE" id="PS50191"/>
    </source>
</evidence>
<organism evidence="2 3">
    <name type="scientific">Asbolus verrucosus</name>
    <name type="common">Desert ironclad beetle</name>
    <dbReference type="NCBI Taxonomy" id="1661398"/>
    <lineage>
        <taxon>Eukaryota</taxon>
        <taxon>Metazoa</taxon>
        <taxon>Ecdysozoa</taxon>
        <taxon>Arthropoda</taxon>
        <taxon>Hexapoda</taxon>
        <taxon>Insecta</taxon>
        <taxon>Pterygota</taxon>
        <taxon>Neoptera</taxon>
        <taxon>Endopterygota</taxon>
        <taxon>Coleoptera</taxon>
        <taxon>Polyphaga</taxon>
        <taxon>Cucujiformia</taxon>
        <taxon>Tenebrionidae</taxon>
        <taxon>Pimeliinae</taxon>
        <taxon>Asbolus</taxon>
    </lineage>
</organism>
<name>A0A482VMU8_ASBVE</name>
<feature type="domain" description="CRAL-TRIO" evidence="1">
    <location>
        <begin position="93"/>
        <end position="255"/>
    </location>
</feature>
<dbReference type="InterPro" id="IPR036865">
    <property type="entry name" value="CRAL-TRIO_dom_sf"/>
</dbReference>
<dbReference type="Pfam" id="PF00650">
    <property type="entry name" value="CRAL_TRIO"/>
    <property type="match status" value="1"/>
</dbReference>
<dbReference type="GO" id="GO:0016020">
    <property type="term" value="C:membrane"/>
    <property type="evidence" value="ECO:0007669"/>
    <property type="project" value="TreeGrafter"/>
</dbReference>
<dbReference type="SUPFAM" id="SSF52087">
    <property type="entry name" value="CRAL/TRIO domain"/>
    <property type="match status" value="1"/>
</dbReference>
<protein>
    <submittedName>
        <fullName evidence="2">CRAL TRIO domain containing protein</fullName>
    </submittedName>
</protein>
<reference evidence="2 3" key="1">
    <citation type="submission" date="2017-03" db="EMBL/GenBank/DDBJ databases">
        <title>Genome of the blue death feigning beetle - Asbolus verrucosus.</title>
        <authorList>
            <person name="Rider S.D."/>
        </authorList>
    </citation>
    <scope>NUCLEOTIDE SEQUENCE [LARGE SCALE GENOMIC DNA]</scope>
    <source>
        <strain evidence="2">Butters</strain>
        <tissue evidence="2">Head and leg muscle</tissue>
    </source>
</reference>
<comment type="caution">
    <text evidence="2">The sequence shown here is derived from an EMBL/GenBank/DDBJ whole genome shotgun (WGS) entry which is preliminary data.</text>
</comment>
<evidence type="ECO:0000313" key="2">
    <source>
        <dbReference type="EMBL" id="RZC34023.1"/>
    </source>
</evidence>
<dbReference type="PANTHER" id="PTHR10174:SF222">
    <property type="entry name" value="GH10083P-RELATED"/>
    <property type="match status" value="1"/>
</dbReference>
<keyword evidence="3" id="KW-1185">Reference proteome</keyword>
<dbReference type="GO" id="GO:1902936">
    <property type="term" value="F:phosphatidylinositol bisphosphate binding"/>
    <property type="evidence" value="ECO:0007669"/>
    <property type="project" value="TreeGrafter"/>
</dbReference>
<accession>A0A482VMU8</accession>
<evidence type="ECO:0000313" key="3">
    <source>
        <dbReference type="Proteomes" id="UP000292052"/>
    </source>
</evidence>
<dbReference type="PANTHER" id="PTHR10174">
    <property type="entry name" value="ALPHA-TOCOPHEROL TRANSFER PROTEIN-RELATED"/>
    <property type="match status" value="1"/>
</dbReference>